<dbReference type="InterPro" id="IPR050211">
    <property type="entry name" value="FOX_domain-containing"/>
</dbReference>
<dbReference type="GO" id="GO:0000978">
    <property type="term" value="F:RNA polymerase II cis-regulatory region sequence-specific DNA binding"/>
    <property type="evidence" value="ECO:0007669"/>
    <property type="project" value="TreeGrafter"/>
</dbReference>
<dbReference type="InterPro" id="IPR036390">
    <property type="entry name" value="WH_DNA-bd_sf"/>
</dbReference>
<dbReference type="PRINTS" id="PR00053">
    <property type="entry name" value="FORKHEAD"/>
</dbReference>
<reference evidence="9 10" key="1">
    <citation type="journal article" date="2020" name="Cell">
        <title>Large-Scale Comparative Analyses of Tick Genomes Elucidate Their Genetic Diversity and Vector Capacities.</title>
        <authorList>
            <consortium name="Tick Genome and Microbiome Consortium (TIGMIC)"/>
            <person name="Jia N."/>
            <person name="Wang J."/>
            <person name="Shi W."/>
            <person name="Du L."/>
            <person name="Sun Y."/>
            <person name="Zhan W."/>
            <person name="Jiang J.F."/>
            <person name="Wang Q."/>
            <person name="Zhang B."/>
            <person name="Ji P."/>
            <person name="Bell-Sakyi L."/>
            <person name="Cui X.M."/>
            <person name="Yuan T.T."/>
            <person name="Jiang B.G."/>
            <person name="Yang W.F."/>
            <person name="Lam T.T."/>
            <person name="Chang Q.C."/>
            <person name="Ding S.J."/>
            <person name="Wang X.J."/>
            <person name="Zhu J.G."/>
            <person name="Ruan X.D."/>
            <person name="Zhao L."/>
            <person name="Wei J.T."/>
            <person name="Ye R.Z."/>
            <person name="Que T.C."/>
            <person name="Du C.H."/>
            <person name="Zhou Y.H."/>
            <person name="Cheng J.X."/>
            <person name="Dai P.F."/>
            <person name="Guo W.B."/>
            <person name="Han X.H."/>
            <person name="Huang E.J."/>
            <person name="Li L.F."/>
            <person name="Wei W."/>
            <person name="Gao Y.C."/>
            <person name="Liu J.Z."/>
            <person name="Shao H.Z."/>
            <person name="Wang X."/>
            <person name="Wang C.C."/>
            <person name="Yang T.C."/>
            <person name="Huo Q.B."/>
            <person name="Li W."/>
            <person name="Chen H.Y."/>
            <person name="Chen S.E."/>
            <person name="Zhou L.G."/>
            <person name="Ni X.B."/>
            <person name="Tian J.H."/>
            <person name="Sheng Y."/>
            <person name="Liu T."/>
            <person name="Pan Y.S."/>
            <person name="Xia L.Y."/>
            <person name="Li J."/>
            <person name="Zhao F."/>
            <person name="Cao W.C."/>
        </authorList>
    </citation>
    <scope>NUCLEOTIDE SEQUENCE [LARGE SCALE GENOMIC DNA]</scope>
    <source>
        <strain evidence="9">HaeL-2018</strain>
    </source>
</reference>
<evidence type="ECO:0000256" key="2">
    <source>
        <dbReference type="ARBA" id="ARBA00023015"/>
    </source>
</evidence>
<dbReference type="InterPro" id="IPR018122">
    <property type="entry name" value="TF_fork_head_CS_1"/>
</dbReference>
<dbReference type="InterPro" id="IPR036388">
    <property type="entry name" value="WH-like_DNA-bd_sf"/>
</dbReference>
<gene>
    <name evidence="9" type="ORF">HPB48_002109</name>
</gene>
<evidence type="ECO:0000256" key="5">
    <source>
        <dbReference type="ARBA" id="ARBA00023242"/>
    </source>
</evidence>
<dbReference type="OMA" id="GHYWTLG"/>
<dbReference type="VEuPathDB" id="VectorBase:HLOH_041124"/>
<feature type="DNA-binding region" description="Fork-head" evidence="6">
    <location>
        <begin position="78"/>
        <end position="172"/>
    </location>
</feature>
<dbReference type="InterPro" id="IPR001766">
    <property type="entry name" value="Fork_head_dom"/>
</dbReference>
<dbReference type="AlphaFoldDB" id="A0A9J6FGT6"/>
<name>A0A9J6FGT6_HAELO</name>
<dbReference type="PROSITE" id="PS00657">
    <property type="entry name" value="FORK_HEAD_1"/>
    <property type="match status" value="1"/>
</dbReference>
<feature type="compositionally biased region" description="Basic residues" evidence="7">
    <location>
        <begin position="167"/>
        <end position="176"/>
    </location>
</feature>
<dbReference type="PROSITE" id="PS50039">
    <property type="entry name" value="FORK_HEAD_3"/>
    <property type="match status" value="1"/>
</dbReference>
<keyword evidence="2" id="KW-0805">Transcription regulation</keyword>
<dbReference type="Pfam" id="PF00250">
    <property type="entry name" value="Forkhead"/>
    <property type="match status" value="1"/>
</dbReference>
<dbReference type="EMBL" id="JABSTR010000001">
    <property type="protein sequence ID" value="KAH9362131.1"/>
    <property type="molecule type" value="Genomic_DNA"/>
</dbReference>
<dbReference type="GO" id="GO:0009653">
    <property type="term" value="P:anatomical structure morphogenesis"/>
    <property type="evidence" value="ECO:0007669"/>
    <property type="project" value="TreeGrafter"/>
</dbReference>
<evidence type="ECO:0000256" key="6">
    <source>
        <dbReference type="PROSITE-ProRule" id="PRU00089"/>
    </source>
</evidence>
<dbReference type="SMART" id="SM00339">
    <property type="entry name" value="FH"/>
    <property type="match status" value="1"/>
</dbReference>
<keyword evidence="4" id="KW-0804">Transcription</keyword>
<evidence type="ECO:0000256" key="7">
    <source>
        <dbReference type="SAM" id="MobiDB-lite"/>
    </source>
</evidence>
<dbReference type="PANTHER" id="PTHR11829:SF388">
    <property type="entry name" value="FORK HEAD DOMAIN-CONTAINING PROTEIN L1-RELATED"/>
    <property type="match status" value="1"/>
</dbReference>
<dbReference type="GO" id="GO:0000981">
    <property type="term" value="F:DNA-binding transcription factor activity, RNA polymerase II-specific"/>
    <property type="evidence" value="ECO:0007669"/>
    <property type="project" value="TreeGrafter"/>
</dbReference>
<evidence type="ECO:0000256" key="1">
    <source>
        <dbReference type="ARBA" id="ARBA00004123"/>
    </source>
</evidence>
<organism evidence="9 10">
    <name type="scientific">Haemaphysalis longicornis</name>
    <name type="common">Bush tick</name>
    <dbReference type="NCBI Taxonomy" id="44386"/>
    <lineage>
        <taxon>Eukaryota</taxon>
        <taxon>Metazoa</taxon>
        <taxon>Ecdysozoa</taxon>
        <taxon>Arthropoda</taxon>
        <taxon>Chelicerata</taxon>
        <taxon>Arachnida</taxon>
        <taxon>Acari</taxon>
        <taxon>Parasitiformes</taxon>
        <taxon>Ixodida</taxon>
        <taxon>Ixodoidea</taxon>
        <taxon>Ixodidae</taxon>
        <taxon>Haemaphysalinae</taxon>
        <taxon>Haemaphysalis</taxon>
    </lineage>
</organism>
<evidence type="ECO:0000256" key="3">
    <source>
        <dbReference type="ARBA" id="ARBA00023125"/>
    </source>
</evidence>
<dbReference type="SUPFAM" id="SSF46785">
    <property type="entry name" value="Winged helix' DNA-binding domain"/>
    <property type="match status" value="1"/>
</dbReference>
<proteinExistence type="predicted"/>
<dbReference type="FunFam" id="1.10.10.10:FF:000016">
    <property type="entry name" value="Forkhead box protein I1"/>
    <property type="match status" value="1"/>
</dbReference>
<keyword evidence="10" id="KW-1185">Reference proteome</keyword>
<feature type="region of interest" description="Disordered" evidence="7">
    <location>
        <begin position="167"/>
        <end position="192"/>
    </location>
</feature>
<sequence>MKSSVETQALEHAGACSSDFFYKPGCLVPVPENVQPRFLPSAPGGAGSISYPSSSYYGPEGGTLSDIGCLGAAEGAMKPPYSYIALITMAIRSAPEQKITLNGIYKFIMDRFPFYHHNKQGWQNSIRHNLSLNDCFVKLPREKGKPGKGHYWTLGANCESMFENGNFRRRKRRKKQPSVEVERPNAPVEHDRVSTSAGLPCIDFGLPAEYSEALALPSNRHETAELPVQKGPTFNCSPPAAVGAGSNPDGHFNSSFTIESIMKRPATTCRTDSPPLRYPLFGAAAGEGVLFGHLPPFALPVYLARTWFGTGNLTQDGEFWPPLSRYEALMSYKLPFLSAESKAACDTFPPLLKFGERTYLP</sequence>
<dbReference type="Proteomes" id="UP000821853">
    <property type="component" value="Chromosome 1"/>
</dbReference>
<dbReference type="PROSITE" id="PS00658">
    <property type="entry name" value="FORK_HEAD_2"/>
    <property type="match status" value="1"/>
</dbReference>
<dbReference type="CDD" id="cd20027">
    <property type="entry name" value="FH_FOXL1"/>
    <property type="match status" value="1"/>
</dbReference>
<evidence type="ECO:0000256" key="4">
    <source>
        <dbReference type="ARBA" id="ARBA00023163"/>
    </source>
</evidence>
<protein>
    <recommendedName>
        <fullName evidence="8">Fork-head domain-containing protein</fullName>
    </recommendedName>
</protein>
<evidence type="ECO:0000313" key="9">
    <source>
        <dbReference type="EMBL" id="KAH9362131.1"/>
    </source>
</evidence>
<dbReference type="GO" id="GO:0005634">
    <property type="term" value="C:nucleus"/>
    <property type="evidence" value="ECO:0007669"/>
    <property type="project" value="UniProtKB-SubCell"/>
</dbReference>
<evidence type="ECO:0000259" key="8">
    <source>
        <dbReference type="PROSITE" id="PS50039"/>
    </source>
</evidence>
<comment type="caution">
    <text evidence="9">The sequence shown here is derived from an EMBL/GenBank/DDBJ whole genome shotgun (WGS) entry which is preliminary data.</text>
</comment>
<accession>A0A9J6FGT6</accession>
<keyword evidence="5 6" id="KW-0539">Nucleus</keyword>
<keyword evidence="3 6" id="KW-0238">DNA-binding</keyword>
<dbReference type="InterPro" id="IPR030456">
    <property type="entry name" value="TF_fork_head_CS_2"/>
</dbReference>
<dbReference type="Gene3D" id="1.10.10.10">
    <property type="entry name" value="Winged helix-like DNA-binding domain superfamily/Winged helix DNA-binding domain"/>
    <property type="match status" value="1"/>
</dbReference>
<comment type="subcellular location">
    <subcellularLocation>
        <location evidence="1 6">Nucleus</location>
    </subcellularLocation>
</comment>
<feature type="domain" description="Fork-head" evidence="8">
    <location>
        <begin position="78"/>
        <end position="172"/>
    </location>
</feature>
<evidence type="ECO:0000313" key="10">
    <source>
        <dbReference type="Proteomes" id="UP000821853"/>
    </source>
</evidence>
<dbReference type="GO" id="GO:0030154">
    <property type="term" value="P:cell differentiation"/>
    <property type="evidence" value="ECO:0007669"/>
    <property type="project" value="TreeGrafter"/>
</dbReference>
<dbReference type="PANTHER" id="PTHR11829">
    <property type="entry name" value="FORKHEAD BOX PROTEIN"/>
    <property type="match status" value="1"/>
</dbReference>
<feature type="compositionally biased region" description="Basic and acidic residues" evidence="7">
    <location>
        <begin position="180"/>
        <end position="192"/>
    </location>
</feature>
<dbReference type="InterPro" id="IPR047514">
    <property type="entry name" value="FH_FOXL1"/>
</dbReference>
<dbReference type="OrthoDB" id="5954824at2759"/>